<dbReference type="EMBL" id="PXNQ02000002">
    <property type="protein sequence ID" value="RNF35600.1"/>
    <property type="molecule type" value="Genomic_DNA"/>
</dbReference>
<protein>
    <recommendedName>
        <fullName evidence="4">PepSY domain-containing protein</fullName>
    </recommendedName>
</protein>
<proteinExistence type="predicted"/>
<reference evidence="2" key="1">
    <citation type="submission" date="2018-05" db="EMBL/GenBank/DDBJ databases">
        <title>Reclassification of Methylarcula marina and Methylarcula terricola as Paracoccus methylarcula sp.nov., comb.nov. and Paracoccus terricola comb.nov.</title>
        <authorList>
            <person name="Shmareva M.N."/>
            <person name="Doronina N.V."/>
            <person name="Vasilenko O.V."/>
            <person name="Tarlachkov S.V."/>
            <person name="Trotsenko Y.A."/>
        </authorList>
    </citation>
    <scope>NUCLEOTIDE SEQUENCE [LARGE SCALE GENOMIC DNA]</scope>
    <source>
        <strain evidence="2">VKM B-2159</strain>
    </source>
</reference>
<accession>A0A3R7Q3V6</accession>
<dbReference type="OrthoDB" id="7844692at2"/>
<dbReference type="Proteomes" id="UP000238137">
    <property type="component" value="Unassembled WGS sequence"/>
</dbReference>
<feature type="region of interest" description="Disordered" evidence="1">
    <location>
        <begin position="162"/>
        <end position="220"/>
    </location>
</feature>
<evidence type="ECO:0000313" key="2">
    <source>
        <dbReference type="EMBL" id="RNF35600.1"/>
    </source>
</evidence>
<dbReference type="RefSeq" id="WP_106690203.1">
    <property type="nucleotide sequence ID" value="NZ_PXNQ02000002.1"/>
</dbReference>
<evidence type="ECO:0008006" key="4">
    <source>
        <dbReference type="Google" id="ProtNLM"/>
    </source>
</evidence>
<feature type="compositionally biased region" description="Basic and acidic residues" evidence="1">
    <location>
        <begin position="180"/>
        <end position="192"/>
    </location>
</feature>
<organism evidence="2 3">
    <name type="scientific">Paracoccus methylarcula</name>
    <dbReference type="NCBI Taxonomy" id="72022"/>
    <lineage>
        <taxon>Bacteria</taxon>
        <taxon>Pseudomonadati</taxon>
        <taxon>Pseudomonadota</taxon>
        <taxon>Alphaproteobacteria</taxon>
        <taxon>Rhodobacterales</taxon>
        <taxon>Paracoccaceae</taxon>
        <taxon>Paracoccus</taxon>
    </lineage>
</organism>
<dbReference type="AlphaFoldDB" id="A0A3R7Q3V6"/>
<gene>
    <name evidence="2" type="ORF">A7A09_004095</name>
</gene>
<feature type="compositionally biased region" description="Basic and acidic residues" evidence="1">
    <location>
        <begin position="162"/>
        <end position="173"/>
    </location>
</feature>
<keyword evidence="3" id="KW-1185">Reference proteome</keyword>
<feature type="region of interest" description="Disordered" evidence="1">
    <location>
        <begin position="25"/>
        <end position="44"/>
    </location>
</feature>
<comment type="caution">
    <text evidence="2">The sequence shown here is derived from an EMBL/GenBank/DDBJ whole genome shotgun (WGS) entry which is preliminary data.</text>
</comment>
<evidence type="ECO:0000256" key="1">
    <source>
        <dbReference type="SAM" id="MobiDB-lite"/>
    </source>
</evidence>
<evidence type="ECO:0000313" key="3">
    <source>
        <dbReference type="Proteomes" id="UP000238137"/>
    </source>
</evidence>
<sequence length="272" mass="29492">MSRDKFLGATAIIAVIASIGGGAMAQTGAQGDQRPANSSSGAAQPALPAELEALNLENIESRIKRGGFREIEGRTGDGTEIEARVDNSGKLIGVEADDGPLPQTLIDSLLPQSIRSNEMIGQFAVIEEIGSRREMLGVKGEDAQGEEIFALFDQDGRLLRFGRDDDDRRPDGKRMHREGRHWGPDHGDGAREKHMRRMAPGPDGAHGGPRRMPAPEFEPSEVNRQLSDAGYGEFGFLHMDGPRILLEATNPQGEPVTLELDPKGEIIRETAR</sequence>
<name>A0A3R7Q3V6_9RHOB</name>